<gene>
    <name evidence="2" type="ORF">SMGD1_1105</name>
</gene>
<dbReference type="GO" id="GO:0015562">
    <property type="term" value="F:efflux transmembrane transporter activity"/>
    <property type="evidence" value="ECO:0007669"/>
    <property type="project" value="InterPro"/>
</dbReference>
<evidence type="ECO:0000313" key="3">
    <source>
        <dbReference type="Proteomes" id="UP000006431"/>
    </source>
</evidence>
<keyword evidence="3" id="KW-1185">Reference proteome</keyword>
<dbReference type="AlphaFoldDB" id="B6BGK2"/>
<proteinExistence type="predicted"/>
<organism evidence="2 3">
    <name type="scientific">Sulfurimonas gotlandica (strain DSM 19862 / JCM 16533 / GD1)</name>
    <dbReference type="NCBI Taxonomy" id="929558"/>
    <lineage>
        <taxon>Bacteria</taxon>
        <taxon>Pseudomonadati</taxon>
        <taxon>Campylobacterota</taxon>
        <taxon>Epsilonproteobacteria</taxon>
        <taxon>Campylobacterales</taxon>
        <taxon>Sulfurimonadaceae</taxon>
        <taxon>Sulfurimonas</taxon>
    </lineage>
</organism>
<evidence type="ECO:0000256" key="1">
    <source>
        <dbReference type="SAM" id="SignalP"/>
    </source>
</evidence>
<dbReference type="OrthoDB" id="5332769at2"/>
<dbReference type="Proteomes" id="UP000006431">
    <property type="component" value="Unassembled WGS sequence"/>
</dbReference>
<reference evidence="2 3" key="1">
    <citation type="journal article" date="2012" name="Proc. Natl. Acad. Sci. U.S.A.">
        <title>Genome and physiology of a model Epsilonproteobacterium responsible for sulfide detoxification in marine oxygen depletion zones.</title>
        <authorList>
            <person name="Grote J."/>
            <person name="Schott T."/>
            <person name="Bruckner C.G."/>
            <person name="Glockner F.O."/>
            <person name="Jost G."/>
            <person name="Teeling H."/>
            <person name="Labrenz M."/>
            <person name="Jurgens K."/>
        </authorList>
    </citation>
    <scope>NUCLEOTIDE SEQUENCE [LARGE SCALE GENOMIC DNA]</scope>
    <source>
        <strain evidence="2 3">GD1</strain>
    </source>
</reference>
<dbReference type="SUPFAM" id="SSF56954">
    <property type="entry name" value="Outer membrane efflux proteins (OEP)"/>
    <property type="match status" value="1"/>
</dbReference>
<dbReference type="eggNOG" id="COG1538">
    <property type="taxonomic scope" value="Bacteria"/>
</dbReference>
<dbReference type="RefSeq" id="WP_008336761.1">
    <property type="nucleotide sequence ID" value="NZ_AFRZ01000001.1"/>
</dbReference>
<accession>H1FYT4</accession>
<dbReference type="Gene3D" id="1.20.1600.10">
    <property type="entry name" value="Outer membrane efflux proteins (OEP)"/>
    <property type="match status" value="1"/>
</dbReference>
<dbReference type="PATRIC" id="fig|929558.5.peg.1100"/>
<feature type="chain" id="PRO_5002843028" description="Outer membrane efflux protein" evidence="1">
    <location>
        <begin position="26"/>
        <end position="397"/>
    </location>
</feature>
<dbReference type="HOGENOM" id="CLU_012817_15_0_7"/>
<feature type="signal peptide" evidence="1">
    <location>
        <begin position="1"/>
        <end position="25"/>
    </location>
</feature>
<comment type="caution">
    <text evidence="2">The sequence shown here is derived from an EMBL/GenBank/DDBJ whole genome shotgun (WGS) entry which is preliminary data.</text>
</comment>
<dbReference type="EMBL" id="AFRZ01000001">
    <property type="protein sequence ID" value="EHP29629.1"/>
    <property type="molecule type" value="Genomic_DNA"/>
</dbReference>
<sequence length="397" mass="44863">MRVYIVLLFPLLLSAATLSSLIENAKATHTSLDAIEKRLSAVSDEYDVTRNFADPELLLSVSDIQLKDPTNRSIEPMQYSAVNLKQKIPYFGKRDAASKKVDAKKATISFSLAQAKVKLTESIKLTAYSIWQVEEQLKITNEYIELTRQNIELYTAYSSSDAKSHMGIMSAELSLSQLKIKHSKLQSLLMGLYKNVSYLSAMDVKSIELSMEVSQPRELSYYMDATDESSAYKVKEAIVKEAEADIKVKELAKNIDPFVQVGYFYRESFEDYMNVNVGFALPIYGTQDSKKEASRKVSLATKSEVLDFKNSLDSKVVEYYARLQDAYRVYNIIEKESLPQIRHMFDLTNTSIKSGSELFIYIELLGKKLKLDEQSIEAVSAFYKANASLDALIGVEK</sequence>
<name>B6BGK2_SULGG</name>
<evidence type="ECO:0008006" key="4">
    <source>
        <dbReference type="Google" id="ProtNLM"/>
    </source>
</evidence>
<protein>
    <recommendedName>
        <fullName evidence="4">Outer membrane efflux protein</fullName>
    </recommendedName>
</protein>
<evidence type="ECO:0000313" key="2">
    <source>
        <dbReference type="EMBL" id="EHP29629.1"/>
    </source>
</evidence>
<keyword evidence="1" id="KW-0732">Signal</keyword>
<accession>B6BGK2</accession>
<dbReference type="STRING" id="929558.SMGD1_1105"/>